<dbReference type="EMBL" id="LT629772">
    <property type="protein sequence ID" value="SDT34028.1"/>
    <property type="molecule type" value="Genomic_DNA"/>
</dbReference>
<dbReference type="Proteomes" id="UP000199103">
    <property type="component" value="Chromosome I"/>
</dbReference>
<dbReference type="AlphaFoldDB" id="A0A1H1ZJX9"/>
<dbReference type="Pfam" id="PF00144">
    <property type="entry name" value="Beta-lactamase"/>
    <property type="match status" value="1"/>
</dbReference>
<dbReference type="PANTHER" id="PTHR43283">
    <property type="entry name" value="BETA-LACTAMASE-RELATED"/>
    <property type="match status" value="1"/>
</dbReference>
<dbReference type="InterPro" id="IPR001466">
    <property type="entry name" value="Beta-lactam-related"/>
</dbReference>
<sequence>MSASAADVDHQLTALIAAGREQRIFSAAAWAAGDRDGVLVRGHLGTRAWPEYAGEVDQEERPLDTGPLNGTELFDLASVTKPLVALVIFALIENGRLDLGDTVGQVLDEYAGSSFADRPIAELLLHTSGLPGRIPLFRRAGSRTAMLEALGQLPILTRPGSRVEYSSQGFILLGLIAERVSGDRLDALITDLVAKPADAATLQFQPSGIPCVATESCAWRGRIVQGQVHDENAAVLGGTAGHAGLFGSLDDLISIGRGLLANQTDPVFVAPSTLRVMTKPRTDELNLRRSYGWQGVDHPSSVAGSLIGPNGYGHTGFTGTSLYVDPDAGRWYVLLTNRVHPSRDAEGIGPIRRRAHNLLSRL</sequence>
<evidence type="ECO:0000259" key="2">
    <source>
        <dbReference type="Pfam" id="PF00144"/>
    </source>
</evidence>
<keyword evidence="4" id="KW-1185">Reference proteome</keyword>
<feature type="domain" description="Beta-lactamase-related" evidence="2">
    <location>
        <begin position="14"/>
        <end position="346"/>
    </location>
</feature>
<reference evidence="3 4" key="1">
    <citation type="submission" date="2016-10" db="EMBL/GenBank/DDBJ databases">
        <authorList>
            <person name="de Groot N.N."/>
        </authorList>
    </citation>
    <scope>NUCLEOTIDE SEQUENCE [LARGE SCALE GENOMIC DNA]</scope>
    <source>
        <strain evidence="3 4">DSM 21800</strain>
    </source>
</reference>
<dbReference type="STRING" id="630515.SAMN04489812_5274"/>
<evidence type="ECO:0000313" key="3">
    <source>
        <dbReference type="EMBL" id="SDT34028.1"/>
    </source>
</evidence>
<dbReference type="SUPFAM" id="SSF56601">
    <property type="entry name" value="beta-lactamase/transpeptidase-like"/>
    <property type="match status" value="1"/>
</dbReference>
<protein>
    <submittedName>
        <fullName evidence="3">CubicO group peptidase, beta-lactamase class C family</fullName>
    </submittedName>
</protein>
<dbReference type="GO" id="GO:0016787">
    <property type="term" value="F:hydrolase activity"/>
    <property type="evidence" value="ECO:0007669"/>
    <property type="project" value="UniProtKB-KW"/>
</dbReference>
<dbReference type="InterPro" id="IPR050789">
    <property type="entry name" value="Diverse_Enzym_Activities"/>
</dbReference>
<proteinExistence type="predicted"/>
<accession>A0A1H1ZJX9</accession>
<keyword evidence="1" id="KW-0378">Hydrolase</keyword>
<dbReference type="RefSeq" id="WP_091529162.1">
    <property type="nucleotide sequence ID" value="NZ_LT629772.1"/>
</dbReference>
<gene>
    <name evidence="3" type="ORF">SAMN04489812_5274</name>
</gene>
<dbReference type="OrthoDB" id="9809635at2"/>
<dbReference type="Gene3D" id="3.40.710.10">
    <property type="entry name" value="DD-peptidase/beta-lactamase superfamily"/>
    <property type="match status" value="1"/>
</dbReference>
<dbReference type="InterPro" id="IPR012338">
    <property type="entry name" value="Beta-lactam/transpept-like"/>
</dbReference>
<name>A0A1H1ZJX9_9ACTN</name>
<dbReference type="PANTHER" id="PTHR43283:SF11">
    <property type="entry name" value="BETA-LACTAMASE-RELATED DOMAIN-CONTAINING PROTEIN"/>
    <property type="match status" value="1"/>
</dbReference>
<evidence type="ECO:0000256" key="1">
    <source>
        <dbReference type="ARBA" id="ARBA00022801"/>
    </source>
</evidence>
<organism evidence="3 4">
    <name type="scientific">Microlunatus soli</name>
    <dbReference type="NCBI Taxonomy" id="630515"/>
    <lineage>
        <taxon>Bacteria</taxon>
        <taxon>Bacillati</taxon>
        <taxon>Actinomycetota</taxon>
        <taxon>Actinomycetes</taxon>
        <taxon>Propionibacteriales</taxon>
        <taxon>Propionibacteriaceae</taxon>
        <taxon>Microlunatus</taxon>
    </lineage>
</organism>
<evidence type="ECO:0000313" key="4">
    <source>
        <dbReference type="Proteomes" id="UP000199103"/>
    </source>
</evidence>